<feature type="repeat" description="ANK" evidence="1">
    <location>
        <begin position="153"/>
        <end position="185"/>
    </location>
</feature>
<feature type="repeat" description="ANK" evidence="1">
    <location>
        <begin position="121"/>
        <end position="153"/>
    </location>
</feature>
<dbReference type="PROSITE" id="PS50088">
    <property type="entry name" value="ANK_REPEAT"/>
    <property type="match status" value="6"/>
</dbReference>
<dbReference type="InterPro" id="IPR036770">
    <property type="entry name" value="Ankyrin_rpt-contain_sf"/>
</dbReference>
<evidence type="ECO:0000313" key="6">
    <source>
        <dbReference type="RefSeq" id="XP_021864956.1"/>
    </source>
</evidence>
<dbReference type="AlphaFoldDB" id="A0A9R0KAR8"/>
<dbReference type="RefSeq" id="XP_021864956.1">
    <property type="nucleotide sequence ID" value="XM_022009264.2"/>
</dbReference>
<dbReference type="PROSITE" id="PS50297">
    <property type="entry name" value="ANK_REP_REGION"/>
    <property type="match status" value="4"/>
</dbReference>
<dbReference type="Proteomes" id="UP000813463">
    <property type="component" value="Chromosome 4"/>
</dbReference>
<dbReference type="GeneID" id="110803725"/>
<name>A0A9R0KAR8_SPIOL</name>
<dbReference type="InterPro" id="IPR058209">
    <property type="entry name" value="TPR_BSK1_C"/>
</dbReference>
<evidence type="ECO:0000256" key="1">
    <source>
        <dbReference type="PROSITE-ProRule" id="PRU00023"/>
    </source>
</evidence>
<dbReference type="PROSITE" id="PS50005">
    <property type="entry name" value="TPR"/>
    <property type="match status" value="2"/>
</dbReference>
<feature type="domain" description="Serine/threonine-protein kinase BSK1-like TPR repeats" evidence="4">
    <location>
        <begin position="329"/>
        <end position="406"/>
    </location>
</feature>
<feature type="compositionally biased region" description="Basic and acidic residues" evidence="3">
    <location>
        <begin position="319"/>
        <end position="340"/>
    </location>
</feature>
<accession>A0A9R0KAR8</accession>
<dbReference type="Pfam" id="PF25575">
    <property type="entry name" value="TPR_BSK1_C"/>
    <property type="match status" value="1"/>
</dbReference>
<proteinExistence type="predicted"/>
<keyword evidence="5" id="KW-1185">Reference proteome</keyword>
<dbReference type="InterPro" id="IPR002110">
    <property type="entry name" value="Ankyrin_rpt"/>
</dbReference>
<sequence length="459" mass="49236">MAADGSVALAVKQQVQDFLNAALTGNLEFFKKMAEKLDDGQGLSKTVADVKDANDRTALHFAAREGQTEVCKYLLEELKLDVNVKDAEGETPLVHAARQGHIATVNYLLEHGADPAIPSDLGATALHHAAGIGNLELMKLLLSKGAPVDSQSDSGTSLIWAAGHGQKDAVEVLLENHANPNSETDESITPLLSAVAAGSLACLEQLIQAGAKANISAGGTTPLHIAADIGACDLINCLLKAGADPDATDEDGQKPVQVAATRGNKSAVEILLPLSTPVESIPDWTIDGIIQHMKSEAKKQEELARGFKKLNSESNTNLSREDLPEVTPEAKQKAAEAKSQGHDAFKRKDYTLAIDGYTQAIDLDPTDATLYSNRSLCWFLVGQAEQALADGKICRSLRPNWAKACYREGAALRLLERFEEAANAFYEGVQLDPESRELVTAFREAVDAGRKFHERNEAK</sequence>
<evidence type="ECO:0000313" key="5">
    <source>
        <dbReference type="Proteomes" id="UP000813463"/>
    </source>
</evidence>
<dbReference type="KEGG" id="soe:110803725"/>
<evidence type="ECO:0000259" key="4">
    <source>
        <dbReference type="Pfam" id="PF25575"/>
    </source>
</evidence>
<reference evidence="5" key="1">
    <citation type="journal article" date="2021" name="Nat. Commun.">
        <title>Genomic analyses provide insights into spinach domestication and the genetic basis of agronomic traits.</title>
        <authorList>
            <person name="Cai X."/>
            <person name="Sun X."/>
            <person name="Xu C."/>
            <person name="Sun H."/>
            <person name="Wang X."/>
            <person name="Ge C."/>
            <person name="Zhang Z."/>
            <person name="Wang Q."/>
            <person name="Fei Z."/>
            <person name="Jiao C."/>
            <person name="Wang Q."/>
        </authorList>
    </citation>
    <scope>NUCLEOTIDE SEQUENCE [LARGE SCALE GENOMIC DNA]</scope>
    <source>
        <strain evidence="5">cv. Varoflay</strain>
    </source>
</reference>
<dbReference type="InterPro" id="IPR011990">
    <property type="entry name" value="TPR-like_helical_dom_sf"/>
</dbReference>
<feature type="repeat" description="TPR" evidence="2">
    <location>
        <begin position="334"/>
        <end position="367"/>
    </location>
</feature>
<dbReference type="InterPro" id="IPR019734">
    <property type="entry name" value="TPR_rpt"/>
</dbReference>
<dbReference type="Pfam" id="PF12796">
    <property type="entry name" value="Ank_2"/>
    <property type="match status" value="2"/>
</dbReference>
<feature type="region of interest" description="Disordered" evidence="3">
    <location>
        <begin position="309"/>
        <end position="340"/>
    </location>
</feature>
<dbReference type="SUPFAM" id="SSF48452">
    <property type="entry name" value="TPR-like"/>
    <property type="match status" value="1"/>
</dbReference>
<feature type="repeat" description="ANK" evidence="1">
    <location>
        <begin position="88"/>
        <end position="120"/>
    </location>
</feature>
<organism evidence="5 6">
    <name type="scientific">Spinacia oleracea</name>
    <name type="common">Spinach</name>
    <dbReference type="NCBI Taxonomy" id="3562"/>
    <lineage>
        <taxon>Eukaryota</taxon>
        <taxon>Viridiplantae</taxon>
        <taxon>Streptophyta</taxon>
        <taxon>Embryophyta</taxon>
        <taxon>Tracheophyta</taxon>
        <taxon>Spermatophyta</taxon>
        <taxon>Magnoliopsida</taxon>
        <taxon>eudicotyledons</taxon>
        <taxon>Gunneridae</taxon>
        <taxon>Pentapetalae</taxon>
        <taxon>Caryophyllales</taxon>
        <taxon>Chenopodiaceae</taxon>
        <taxon>Chenopodioideae</taxon>
        <taxon>Anserineae</taxon>
        <taxon>Spinacia</taxon>
    </lineage>
</organism>
<dbReference type="PANTHER" id="PTHR46224:SF6">
    <property type="entry name" value="ANKYRIN REPEAT FAMILY PROTEIN"/>
    <property type="match status" value="1"/>
</dbReference>
<dbReference type="OrthoDB" id="20872at2759"/>
<dbReference type="Pfam" id="PF13857">
    <property type="entry name" value="Ank_5"/>
    <property type="match status" value="1"/>
</dbReference>
<dbReference type="PRINTS" id="PR01415">
    <property type="entry name" value="ANKYRIN"/>
</dbReference>
<dbReference type="InterPro" id="IPR051616">
    <property type="entry name" value="Cul2-RING_E3_ligase_SR"/>
</dbReference>
<protein>
    <recommendedName>
        <fullName evidence="4">Serine/threonine-protein kinase BSK1-like TPR repeats domain-containing protein</fullName>
    </recommendedName>
</protein>
<keyword evidence="2" id="KW-0802">TPR repeat</keyword>
<feature type="repeat" description="ANK" evidence="1">
    <location>
        <begin position="54"/>
        <end position="87"/>
    </location>
</feature>
<dbReference type="SMART" id="SM00248">
    <property type="entry name" value="ANK"/>
    <property type="match status" value="7"/>
</dbReference>
<feature type="repeat" description="ANK" evidence="1">
    <location>
        <begin position="218"/>
        <end position="250"/>
    </location>
</feature>
<keyword evidence="1" id="KW-0040">ANK repeat</keyword>
<dbReference type="PANTHER" id="PTHR46224">
    <property type="entry name" value="ANKYRIN REPEAT FAMILY PROTEIN"/>
    <property type="match status" value="1"/>
</dbReference>
<evidence type="ECO:0000256" key="3">
    <source>
        <dbReference type="SAM" id="MobiDB-lite"/>
    </source>
</evidence>
<reference evidence="6" key="2">
    <citation type="submission" date="2025-08" db="UniProtKB">
        <authorList>
            <consortium name="RefSeq"/>
        </authorList>
    </citation>
    <scope>IDENTIFICATION</scope>
    <source>
        <tissue evidence="6">Leaf</tissue>
    </source>
</reference>
<dbReference type="Gene3D" id="1.25.40.20">
    <property type="entry name" value="Ankyrin repeat-containing domain"/>
    <property type="match status" value="3"/>
</dbReference>
<dbReference type="SUPFAM" id="SSF48403">
    <property type="entry name" value="Ankyrin repeat"/>
    <property type="match status" value="1"/>
</dbReference>
<dbReference type="SMART" id="SM00028">
    <property type="entry name" value="TPR"/>
    <property type="match status" value="3"/>
</dbReference>
<feature type="repeat" description="ANK" evidence="1">
    <location>
        <begin position="186"/>
        <end position="218"/>
    </location>
</feature>
<dbReference type="Gene3D" id="1.25.40.10">
    <property type="entry name" value="Tetratricopeptide repeat domain"/>
    <property type="match status" value="1"/>
</dbReference>
<gene>
    <name evidence="6" type="primary">LOC110803725</name>
</gene>
<evidence type="ECO:0000256" key="2">
    <source>
        <dbReference type="PROSITE-ProRule" id="PRU00339"/>
    </source>
</evidence>
<feature type="repeat" description="TPR" evidence="2">
    <location>
        <begin position="402"/>
        <end position="435"/>
    </location>
</feature>